<evidence type="ECO:0000313" key="1">
    <source>
        <dbReference type="EMBL" id="QNN99223.1"/>
    </source>
</evidence>
<gene>
    <name evidence="1" type="primary">141</name>
    <name evidence="1" type="ORF">SEA_FAUST_141</name>
</gene>
<protein>
    <submittedName>
        <fullName evidence="1">Uncharacterized protein</fullName>
    </submittedName>
</protein>
<proteinExistence type="predicted"/>
<dbReference type="KEGG" id="vg:77927436"/>
<name>A0A7G9UYW8_9CAUD</name>
<dbReference type="RefSeq" id="YP_010651730.1">
    <property type="nucleotide sequence ID" value="NC_070783.1"/>
</dbReference>
<reference evidence="1 2" key="1">
    <citation type="submission" date="2020-06" db="EMBL/GenBank/DDBJ databases">
        <authorList>
            <person name="Arora M.N."/>
            <person name="Dalling M.T."/>
            <person name="Dawson S.P.M."/>
            <person name="Elia S.N."/>
            <person name="Burke B."/>
            <person name="Shaffer C.D."/>
            <person name="Weston-Hafer K.A."/>
            <person name="Garlena R.A."/>
            <person name="Russell D.A."/>
            <person name="Pope W.H."/>
            <person name="Jacobs-Sera D."/>
            <person name="Hatfull G.F."/>
        </authorList>
    </citation>
    <scope>NUCLEOTIDE SEQUENCE [LARGE SCALE GENOMIC DNA]</scope>
</reference>
<accession>A0A7G9UYW8</accession>
<evidence type="ECO:0000313" key="2">
    <source>
        <dbReference type="Proteomes" id="UP000516151"/>
    </source>
</evidence>
<organism evidence="1 2">
    <name type="scientific">Streptomyces phage Faust</name>
    <dbReference type="NCBI Taxonomy" id="2767565"/>
    <lineage>
        <taxon>Viruses</taxon>
        <taxon>Duplodnaviria</taxon>
        <taxon>Heunggongvirae</taxon>
        <taxon>Uroviricota</taxon>
        <taxon>Caudoviricetes</taxon>
        <taxon>Stanwilliamsviridae</taxon>
        <taxon>Loccivirinae</taxon>
        <taxon>Faustvirus</taxon>
        <taxon>Faustvirus faust</taxon>
    </lineage>
</organism>
<dbReference type="EMBL" id="MT684598">
    <property type="protein sequence ID" value="QNN99223.1"/>
    <property type="molecule type" value="Genomic_DNA"/>
</dbReference>
<dbReference type="Proteomes" id="UP000516151">
    <property type="component" value="Segment"/>
</dbReference>
<sequence>MDYEKMIDGYNELRERCLELAKKNNGKLMGSDAWLCFAIMDTDITLYFYEDGIECSGMAYTSQTMCSEPFNFRIPMDLIKESYVGAGD</sequence>
<dbReference type="GeneID" id="77927436"/>
<keyword evidence="2" id="KW-1185">Reference proteome</keyword>